<dbReference type="EMBL" id="JARBDR010000342">
    <property type="protein sequence ID" value="KAJ8314193.1"/>
    <property type="molecule type" value="Genomic_DNA"/>
</dbReference>
<accession>A0ABQ9F9Y7</accession>
<feature type="transmembrane region" description="Helical" evidence="1">
    <location>
        <begin position="530"/>
        <end position="549"/>
    </location>
</feature>
<dbReference type="InterPro" id="IPR022041">
    <property type="entry name" value="Methyltransf_FA"/>
</dbReference>
<dbReference type="InterPro" id="IPR041491">
    <property type="entry name" value="TRPM_SLOG"/>
</dbReference>
<dbReference type="PANTHER" id="PTHR13800:SF1">
    <property type="entry name" value="TRANSIENT RECEPTOR POTENTIAL CATION CHANNEL TRPM"/>
    <property type="match status" value="1"/>
</dbReference>
<comment type="caution">
    <text evidence="4">The sequence shown here is derived from an EMBL/GenBank/DDBJ whole genome shotgun (WGS) entry which is preliminary data.</text>
</comment>
<keyword evidence="1" id="KW-0812">Transmembrane</keyword>
<dbReference type="Pfam" id="PF18139">
    <property type="entry name" value="LSDAT_euk"/>
    <property type="match status" value="1"/>
</dbReference>
<sequence length="1159" mass="134756">MLLSVIGDSPEFHPKEWSKLSFQTAILETVNRAEECLVMYMQPGSGAMIGTLVENTLKNHSIGVDRFLTFRYRKTENDTFNNPMDTGLCLYSHKLMSVCDLRSSRSVMKRKIPKPDHESISNIMFEIEKYIHEVGRIEIEFVREVDKVPVVLVLAEGDMTSIHHVLEAVKIDTIVYIIKGSGKAADVIADYLNDQNSLEESVAKHFGLAFLKEEEKLKQLKQYLNEIIEKYRWKITVFDINKEEPKVLADMISDSVSSLWKLDPTKQFEDGYMWIPNIYIPLAYRYIQLHGEFGSHKASSLLEQAFRVSANIVKRLLDNGTSLRKIYEQEQDTYVYSPTIKETPVKSPLSSFTAVSSRKEDKVNNYRRRLQFLRERASKGYMSEELLSELFMFEFLLSNDHEMADIFWHRCPNQLMTALVMSAFLKKKAKVELELRKRRLVDDDNDEFTTEERFTEDPVDEEFRILSEPVNVMGLEITPLEFAFNNERLDFLSHSTCQRYLLTQWTAKNKKAVNCMEQVWKFMAAPRTKFYVSYVFFFLAMICCSIFTLTDVNLITSFSEISKYQIAFTIWIVGDLFEEFVVETKDLLSFLRILAIIIIGVGVGYHANIFPNFSPLFYDDWGERWMDARIFSIIAMPYWQIYGDPNLNDLENEAISYCESKNITSDCKMDFSVPLTSFVFMMFGNVLLMNLVIAMFSNRFSAVENQREGEMIEIMISRDNSKGAVITNRKKDILVTKDTENILDKSSFREFEITWSEKEMQVESRTYTGNAKDEEGKNKKDLLNIYKVIFKVKAKCDVHLAFFKKSENEKSLHELAQDDFEMMKVVIGGSANTKTWISYTNCRKVNDSREIKKSTPLNDISNSEQQKTSRFSKNSEPFWISWGEMMGEETVVKVGKGEDVDIKPILKGQLPPFKVEFIGVSTSEQSEGNWTFDTGKTIFTPKEFNYKLVSPVIMEQFRKTITFQVKAKSDAHIALCHKLPSRCDKNMYEIVLDHNKTSFIRNLSHDKNNKKILAKRDGCCLNEKTYTTFWISWADGKIKVGKSTLYNEEILSCEYGYEYPVVYLAVSTGPESYGYWRFDEDIIFNAVKHMKTSLPSEIQEMQRKIFNINDTRQTIWQYNNDEVKKKRMKLKWRRSQEQLSAVCINSLQNEMSNNRSETE</sequence>
<feature type="domain" description="Farnesoic acid O-methyl transferase" evidence="2">
    <location>
        <begin position="700"/>
        <end position="762"/>
    </location>
</feature>
<evidence type="ECO:0000313" key="5">
    <source>
        <dbReference type="Proteomes" id="UP001217089"/>
    </source>
</evidence>
<feature type="transmembrane region" description="Helical" evidence="1">
    <location>
        <begin position="678"/>
        <end position="697"/>
    </location>
</feature>
<feature type="transmembrane region" description="Helical" evidence="1">
    <location>
        <begin position="589"/>
        <end position="607"/>
    </location>
</feature>
<reference evidence="4 5" key="1">
    <citation type="submission" date="2022-12" db="EMBL/GenBank/DDBJ databases">
        <title>Chromosome-level genome of Tegillarca granosa.</title>
        <authorList>
            <person name="Kim J."/>
        </authorList>
    </citation>
    <scope>NUCLEOTIDE SEQUENCE [LARGE SCALE GENOMIC DNA]</scope>
    <source>
        <strain evidence="4">Teg-2019</strain>
        <tissue evidence="4">Adductor muscle</tissue>
    </source>
</reference>
<gene>
    <name evidence="4" type="ORF">KUTeg_008754</name>
</gene>
<keyword evidence="5" id="KW-1185">Reference proteome</keyword>
<dbReference type="Proteomes" id="UP001217089">
    <property type="component" value="Unassembled WGS sequence"/>
</dbReference>
<dbReference type="Pfam" id="PF12248">
    <property type="entry name" value="Methyltransf_FA"/>
    <property type="match status" value="3"/>
</dbReference>
<evidence type="ECO:0000256" key="1">
    <source>
        <dbReference type="SAM" id="Phobius"/>
    </source>
</evidence>
<keyword evidence="1" id="KW-1133">Transmembrane helix</keyword>
<organism evidence="4 5">
    <name type="scientific">Tegillarca granosa</name>
    <name type="common">Malaysian cockle</name>
    <name type="synonym">Anadara granosa</name>
    <dbReference type="NCBI Taxonomy" id="220873"/>
    <lineage>
        <taxon>Eukaryota</taxon>
        <taxon>Metazoa</taxon>
        <taxon>Spiralia</taxon>
        <taxon>Lophotrochozoa</taxon>
        <taxon>Mollusca</taxon>
        <taxon>Bivalvia</taxon>
        <taxon>Autobranchia</taxon>
        <taxon>Pteriomorphia</taxon>
        <taxon>Arcoida</taxon>
        <taxon>Arcoidea</taxon>
        <taxon>Arcidae</taxon>
        <taxon>Tegillarca</taxon>
    </lineage>
</organism>
<keyword evidence="1" id="KW-0472">Membrane</keyword>
<evidence type="ECO:0000259" key="3">
    <source>
        <dbReference type="Pfam" id="PF18139"/>
    </source>
</evidence>
<dbReference type="PANTHER" id="PTHR13800">
    <property type="entry name" value="TRANSIENT RECEPTOR POTENTIAL CATION CHANNEL, SUBFAMILY M, MEMBER 6"/>
    <property type="match status" value="1"/>
</dbReference>
<protein>
    <submittedName>
        <fullName evidence="4">Uncharacterized protein</fullName>
    </submittedName>
</protein>
<feature type="domain" description="TRPM SLOG" evidence="3">
    <location>
        <begin position="141"/>
        <end position="204"/>
    </location>
</feature>
<proteinExistence type="predicted"/>
<feature type="domain" description="Farnesoic acid O-methyl transferase" evidence="2">
    <location>
        <begin position="958"/>
        <end position="1080"/>
    </location>
</feature>
<dbReference type="InterPro" id="IPR050927">
    <property type="entry name" value="TRPM"/>
</dbReference>
<name>A0ABQ9F9Y7_TEGGR</name>
<feature type="domain" description="Farnesoic acid O-methyl transferase" evidence="2">
    <location>
        <begin position="782"/>
        <end position="934"/>
    </location>
</feature>
<evidence type="ECO:0000313" key="4">
    <source>
        <dbReference type="EMBL" id="KAJ8314193.1"/>
    </source>
</evidence>
<evidence type="ECO:0000259" key="2">
    <source>
        <dbReference type="Pfam" id="PF12248"/>
    </source>
</evidence>